<evidence type="ECO:0000313" key="2">
    <source>
        <dbReference type="EMBL" id="DBA31252.1"/>
    </source>
</evidence>
<keyword evidence="1" id="KW-0812">Transmembrane</keyword>
<dbReference type="AlphaFoldDB" id="A0AAV3B6R0"/>
<keyword evidence="1" id="KW-0472">Membrane</keyword>
<comment type="caution">
    <text evidence="2">The sequence shown here is derived from an EMBL/GenBank/DDBJ whole genome shotgun (WGS) entry which is preliminary data.</text>
</comment>
<protein>
    <submittedName>
        <fullName evidence="2">Uncharacterized protein</fullName>
    </submittedName>
</protein>
<feature type="transmembrane region" description="Helical" evidence="1">
    <location>
        <begin position="59"/>
        <end position="77"/>
    </location>
</feature>
<gene>
    <name evidence="2" type="ORF">GDO54_007129</name>
</gene>
<reference evidence="2" key="1">
    <citation type="thesis" date="2020" institute="ProQuest LLC" country="789 East Eisenhower Parkway, Ann Arbor, MI, USA">
        <title>Comparative Genomics and Chromosome Evolution.</title>
        <authorList>
            <person name="Mudd A.B."/>
        </authorList>
    </citation>
    <scope>NUCLEOTIDE SEQUENCE</scope>
    <source>
        <strain evidence="2">1538</strain>
        <tissue evidence="2">Blood</tissue>
    </source>
</reference>
<accession>A0AAV3B6R0</accession>
<keyword evidence="3" id="KW-1185">Reference proteome</keyword>
<dbReference type="Proteomes" id="UP001181693">
    <property type="component" value="Unassembled WGS sequence"/>
</dbReference>
<keyword evidence="1" id="KW-1133">Transmembrane helix</keyword>
<proteinExistence type="predicted"/>
<evidence type="ECO:0000256" key="1">
    <source>
        <dbReference type="SAM" id="Phobius"/>
    </source>
</evidence>
<name>A0AAV3B6R0_PYXAD</name>
<sequence length="85" mass="9696">MKPKTFIVYCYLSALYMVNESPCFPTTTRLPIGSKTYTVSIFAIIPHTKTMEGLRSKISVMYAICVNFVLYLSFIPFSSPELNIR</sequence>
<dbReference type="EMBL" id="DYDO01000002">
    <property type="protein sequence ID" value="DBA31252.1"/>
    <property type="molecule type" value="Genomic_DNA"/>
</dbReference>
<organism evidence="2 3">
    <name type="scientific">Pyxicephalus adspersus</name>
    <name type="common">African bullfrog</name>
    <dbReference type="NCBI Taxonomy" id="30357"/>
    <lineage>
        <taxon>Eukaryota</taxon>
        <taxon>Metazoa</taxon>
        <taxon>Chordata</taxon>
        <taxon>Craniata</taxon>
        <taxon>Vertebrata</taxon>
        <taxon>Euteleostomi</taxon>
        <taxon>Amphibia</taxon>
        <taxon>Batrachia</taxon>
        <taxon>Anura</taxon>
        <taxon>Neobatrachia</taxon>
        <taxon>Ranoidea</taxon>
        <taxon>Pyxicephalidae</taxon>
        <taxon>Pyxicephalinae</taxon>
        <taxon>Pyxicephalus</taxon>
    </lineage>
</organism>
<evidence type="ECO:0000313" key="3">
    <source>
        <dbReference type="Proteomes" id="UP001181693"/>
    </source>
</evidence>